<dbReference type="InterPro" id="IPR036034">
    <property type="entry name" value="PDZ_sf"/>
</dbReference>
<dbReference type="GO" id="GO:0016323">
    <property type="term" value="C:basolateral plasma membrane"/>
    <property type="evidence" value="ECO:0007669"/>
    <property type="project" value="TreeGrafter"/>
</dbReference>
<organism evidence="4 5">
    <name type="scientific">Ladona fulva</name>
    <name type="common">Scarce chaser dragonfly</name>
    <name type="synonym">Libellula fulva</name>
    <dbReference type="NCBI Taxonomy" id="123851"/>
    <lineage>
        <taxon>Eukaryota</taxon>
        <taxon>Metazoa</taxon>
        <taxon>Ecdysozoa</taxon>
        <taxon>Arthropoda</taxon>
        <taxon>Hexapoda</taxon>
        <taxon>Insecta</taxon>
        <taxon>Pterygota</taxon>
        <taxon>Palaeoptera</taxon>
        <taxon>Odonata</taxon>
        <taxon>Epiprocta</taxon>
        <taxon>Anisoptera</taxon>
        <taxon>Libelluloidea</taxon>
        <taxon>Libellulidae</taxon>
        <taxon>Ladona</taxon>
    </lineage>
</organism>
<dbReference type="PROSITE" id="PS50106">
    <property type="entry name" value="PDZ"/>
    <property type="match status" value="2"/>
</dbReference>
<dbReference type="InterPro" id="IPR001478">
    <property type="entry name" value="PDZ"/>
</dbReference>
<proteinExistence type="predicted"/>
<dbReference type="SMART" id="SM00228">
    <property type="entry name" value="PDZ"/>
    <property type="match status" value="3"/>
</dbReference>
<keyword evidence="2" id="KW-0472">Membrane</keyword>
<reference evidence="4" key="1">
    <citation type="submission" date="2013-04" db="EMBL/GenBank/DDBJ databases">
        <authorList>
            <person name="Qu J."/>
            <person name="Murali S.C."/>
            <person name="Bandaranaike D."/>
            <person name="Bellair M."/>
            <person name="Blankenburg K."/>
            <person name="Chao H."/>
            <person name="Dinh H."/>
            <person name="Doddapaneni H."/>
            <person name="Downs B."/>
            <person name="Dugan-Rocha S."/>
            <person name="Elkadiri S."/>
            <person name="Gnanaolivu R.D."/>
            <person name="Hernandez B."/>
            <person name="Javaid M."/>
            <person name="Jayaseelan J.C."/>
            <person name="Lee S."/>
            <person name="Li M."/>
            <person name="Ming W."/>
            <person name="Munidasa M."/>
            <person name="Muniz J."/>
            <person name="Nguyen L."/>
            <person name="Ongeri F."/>
            <person name="Osuji N."/>
            <person name="Pu L.-L."/>
            <person name="Puazo M."/>
            <person name="Qu C."/>
            <person name="Quiroz J."/>
            <person name="Raj R."/>
            <person name="Weissenberger G."/>
            <person name="Xin Y."/>
            <person name="Zou X."/>
            <person name="Han Y."/>
            <person name="Richards S."/>
            <person name="Worley K."/>
            <person name="Muzny D."/>
            <person name="Gibbs R."/>
        </authorList>
    </citation>
    <scope>NUCLEOTIDE SEQUENCE</scope>
    <source>
        <strain evidence="4">Sampled in the wild</strain>
    </source>
</reference>
<dbReference type="AlphaFoldDB" id="A0A8K0NT87"/>
<dbReference type="EMBL" id="KZ308175">
    <property type="protein sequence ID" value="KAG8223820.1"/>
    <property type="molecule type" value="Genomic_DNA"/>
</dbReference>
<evidence type="ECO:0000259" key="3">
    <source>
        <dbReference type="PROSITE" id="PS50106"/>
    </source>
</evidence>
<dbReference type="Gene3D" id="2.30.42.10">
    <property type="match status" value="3"/>
</dbReference>
<comment type="caution">
    <text evidence="4">The sequence shown here is derived from an EMBL/GenBank/DDBJ whole genome shotgun (WGS) entry which is preliminary data.</text>
</comment>
<dbReference type="GO" id="GO:0019901">
    <property type="term" value="F:protein kinase binding"/>
    <property type="evidence" value="ECO:0007669"/>
    <property type="project" value="TreeGrafter"/>
</dbReference>
<accession>A0A8K0NT87</accession>
<dbReference type="PANTHER" id="PTHR23119">
    <property type="entry name" value="DISCS LARGE"/>
    <property type="match status" value="1"/>
</dbReference>
<dbReference type="GO" id="GO:0098609">
    <property type="term" value="P:cell-cell adhesion"/>
    <property type="evidence" value="ECO:0007669"/>
    <property type="project" value="TreeGrafter"/>
</dbReference>
<comment type="subcellular location">
    <subcellularLocation>
        <location evidence="1">Membrane</location>
    </subcellularLocation>
</comment>
<dbReference type="OrthoDB" id="438726at2759"/>
<name>A0A8K0NT87_LADFU</name>
<dbReference type="Proteomes" id="UP000792457">
    <property type="component" value="Unassembled WGS sequence"/>
</dbReference>
<dbReference type="GO" id="GO:0097120">
    <property type="term" value="P:receptor localization to synapse"/>
    <property type="evidence" value="ECO:0007669"/>
    <property type="project" value="TreeGrafter"/>
</dbReference>
<feature type="domain" description="PDZ" evidence="3">
    <location>
        <begin position="324"/>
        <end position="406"/>
    </location>
</feature>
<dbReference type="Pfam" id="PF00595">
    <property type="entry name" value="PDZ"/>
    <property type="match status" value="3"/>
</dbReference>
<dbReference type="InterPro" id="IPR050614">
    <property type="entry name" value="Synaptic_Scaffolding_LAP-MAGUK"/>
</dbReference>
<feature type="domain" description="PDZ" evidence="3">
    <location>
        <begin position="208"/>
        <end position="294"/>
    </location>
</feature>
<protein>
    <recommendedName>
        <fullName evidence="3">PDZ domain-containing protein</fullName>
    </recommendedName>
</protein>
<dbReference type="SUPFAM" id="SSF50156">
    <property type="entry name" value="PDZ domain-like"/>
    <property type="match status" value="3"/>
</dbReference>
<keyword evidence="5" id="KW-1185">Reference proteome</keyword>
<dbReference type="PANTHER" id="PTHR23119:SF51">
    <property type="entry name" value="DISKS LARGE 1 TUMOR SUPPRESSOR PROTEIN"/>
    <property type="match status" value="1"/>
</dbReference>
<evidence type="ECO:0000313" key="5">
    <source>
        <dbReference type="Proteomes" id="UP000792457"/>
    </source>
</evidence>
<gene>
    <name evidence="4" type="ORF">J437_LFUL003707</name>
</gene>
<evidence type="ECO:0000313" key="4">
    <source>
        <dbReference type="EMBL" id="KAG8223820.1"/>
    </source>
</evidence>
<sequence>MRKITPVLRLGVYREKVEACNTRSSGNYIEEIHTVQLDQSSGMSSLCICDSLLDEPMLFVAEVMDERLLAHLQPYDRILSINGKDVDDMGAKVATQLIKGMEKVTLVVSRKRLDTDESTRQKISESEEKLHKQTNLIQKWNMKSQNNGSNEEKINDILEKGRSRSTVDEMDTNPEMQQINAHTNGDKNFSANSNKTVRIEDTNLNRRTVVITKGVNESLGMRIGGGVGSSEGDIPIYIANIHPQGCVGRTQEILKGDILLNVGEISLIGLTHSQAVAVLKATVGLSQVTLTVFEGPETSLGSYNFIPSWLYWQHLPRSLQYPKTVIIHRTAKESLGFSIVGGEDPVRGPEPIHVLYVVQDSPAAIEGKLRSGDRLLAVDGHSLEGIKHSTAVSMLKRTGSKVTLQVVSWMGTEL</sequence>
<evidence type="ECO:0000256" key="1">
    <source>
        <dbReference type="ARBA" id="ARBA00004370"/>
    </source>
</evidence>
<dbReference type="GO" id="GO:0043113">
    <property type="term" value="P:receptor clustering"/>
    <property type="evidence" value="ECO:0007669"/>
    <property type="project" value="TreeGrafter"/>
</dbReference>
<dbReference type="GO" id="GO:0045197">
    <property type="term" value="P:establishment or maintenance of epithelial cell apical/basal polarity"/>
    <property type="evidence" value="ECO:0007669"/>
    <property type="project" value="TreeGrafter"/>
</dbReference>
<reference evidence="4" key="2">
    <citation type="submission" date="2017-10" db="EMBL/GenBank/DDBJ databases">
        <title>Ladona fulva Genome sequencing and assembly.</title>
        <authorList>
            <person name="Murali S."/>
            <person name="Richards S."/>
            <person name="Bandaranaike D."/>
            <person name="Bellair M."/>
            <person name="Blankenburg K."/>
            <person name="Chao H."/>
            <person name="Dinh H."/>
            <person name="Doddapaneni H."/>
            <person name="Dugan-Rocha S."/>
            <person name="Elkadiri S."/>
            <person name="Gnanaolivu R."/>
            <person name="Hernandez B."/>
            <person name="Skinner E."/>
            <person name="Javaid M."/>
            <person name="Lee S."/>
            <person name="Li M."/>
            <person name="Ming W."/>
            <person name="Munidasa M."/>
            <person name="Muniz J."/>
            <person name="Nguyen L."/>
            <person name="Hughes D."/>
            <person name="Osuji N."/>
            <person name="Pu L.-L."/>
            <person name="Puazo M."/>
            <person name="Qu C."/>
            <person name="Quiroz J."/>
            <person name="Raj R."/>
            <person name="Weissenberger G."/>
            <person name="Xin Y."/>
            <person name="Zou X."/>
            <person name="Han Y."/>
            <person name="Worley K."/>
            <person name="Muzny D."/>
            <person name="Gibbs R."/>
        </authorList>
    </citation>
    <scope>NUCLEOTIDE SEQUENCE</scope>
    <source>
        <strain evidence="4">Sampled in the wild</strain>
    </source>
</reference>
<dbReference type="GO" id="GO:0030054">
    <property type="term" value="C:cell junction"/>
    <property type="evidence" value="ECO:0007669"/>
    <property type="project" value="TreeGrafter"/>
</dbReference>
<evidence type="ECO:0000256" key="2">
    <source>
        <dbReference type="ARBA" id="ARBA00023136"/>
    </source>
</evidence>